<organism evidence="2 3">
    <name type="scientific">Gimesia panareensis</name>
    <dbReference type="NCBI Taxonomy" id="2527978"/>
    <lineage>
        <taxon>Bacteria</taxon>
        <taxon>Pseudomonadati</taxon>
        <taxon>Planctomycetota</taxon>
        <taxon>Planctomycetia</taxon>
        <taxon>Planctomycetales</taxon>
        <taxon>Planctomycetaceae</taxon>
        <taxon>Gimesia</taxon>
    </lineage>
</organism>
<evidence type="ECO:0000313" key="2">
    <source>
        <dbReference type="EMBL" id="QDT26659.1"/>
    </source>
</evidence>
<keyword evidence="1" id="KW-0812">Transmembrane</keyword>
<reference evidence="2 3" key="1">
    <citation type="submission" date="2019-03" db="EMBL/GenBank/DDBJ databases">
        <title>Deep-cultivation of Planctomycetes and their phenomic and genomic characterization uncovers novel biology.</title>
        <authorList>
            <person name="Wiegand S."/>
            <person name="Jogler M."/>
            <person name="Boedeker C."/>
            <person name="Pinto D."/>
            <person name="Vollmers J."/>
            <person name="Rivas-Marin E."/>
            <person name="Kohn T."/>
            <person name="Peeters S.H."/>
            <person name="Heuer A."/>
            <person name="Rast P."/>
            <person name="Oberbeckmann S."/>
            <person name="Bunk B."/>
            <person name="Jeske O."/>
            <person name="Meyerdierks A."/>
            <person name="Storesund J.E."/>
            <person name="Kallscheuer N."/>
            <person name="Luecker S."/>
            <person name="Lage O.M."/>
            <person name="Pohl T."/>
            <person name="Merkel B.J."/>
            <person name="Hornburger P."/>
            <person name="Mueller R.-W."/>
            <person name="Bruemmer F."/>
            <person name="Labrenz M."/>
            <person name="Spormann A.M."/>
            <person name="Op den Camp H."/>
            <person name="Overmann J."/>
            <person name="Amann R."/>
            <person name="Jetten M.S.M."/>
            <person name="Mascher T."/>
            <person name="Medema M.H."/>
            <person name="Devos D.P."/>
            <person name="Kaster A.-K."/>
            <person name="Ovreas L."/>
            <person name="Rohde M."/>
            <person name="Galperin M.Y."/>
            <person name="Jogler C."/>
        </authorList>
    </citation>
    <scope>NUCLEOTIDE SEQUENCE [LARGE SCALE GENOMIC DNA]</scope>
    <source>
        <strain evidence="2 3">Enr10</strain>
    </source>
</reference>
<proteinExistence type="predicted"/>
<dbReference type="EMBL" id="CP037421">
    <property type="protein sequence ID" value="QDT26659.1"/>
    <property type="molecule type" value="Genomic_DNA"/>
</dbReference>
<evidence type="ECO:0000313" key="3">
    <source>
        <dbReference type="Proteomes" id="UP000315647"/>
    </source>
</evidence>
<keyword evidence="3" id="KW-1185">Reference proteome</keyword>
<dbReference type="Proteomes" id="UP000315647">
    <property type="component" value="Chromosome"/>
</dbReference>
<feature type="transmembrane region" description="Helical" evidence="1">
    <location>
        <begin position="142"/>
        <end position="162"/>
    </location>
</feature>
<dbReference type="RefSeq" id="WP_145448875.1">
    <property type="nucleotide sequence ID" value="NZ_CP037421.1"/>
</dbReference>
<accession>A0A517Q4W7</accession>
<keyword evidence="1" id="KW-0472">Membrane</keyword>
<sequence>MQEYRNASQQLTIDFYDIDSRRYTAITKSVVRQFQLEPAGELIIGLDEMFQEFQKEDLRVGLEWDIWSGYIVLAKTESAEDLVREIGAFLQSRFTRAESMLRMTKQFLLYAVTWIAVSIVMLLFGAVIFLLAKLPEPLTTAFWYLSLFVLLFLAMGVIGTLLKLSLNQRSADNALHQQGGRRPLNEIVSELNGREYSLVSLWDERTGLRKVPEIWIFPQDVGEQWELKSSIWNGTHANDESVKRTIALFRETWIDRTAWILKPDEETSETLIPGSEEMKSLDLIEERIGYPAIRKLDYGSVNWSISEEQDEDDENRDV</sequence>
<evidence type="ECO:0000256" key="1">
    <source>
        <dbReference type="SAM" id="Phobius"/>
    </source>
</evidence>
<keyword evidence="1" id="KW-1133">Transmembrane helix</keyword>
<protein>
    <submittedName>
        <fullName evidence="2">Uncharacterized protein</fullName>
    </submittedName>
</protein>
<dbReference type="AlphaFoldDB" id="A0A517Q4W7"/>
<feature type="transmembrane region" description="Helical" evidence="1">
    <location>
        <begin position="107"/>
        <end position="130"/>
    </location>
</feature>
<name>A0A517Q4W7_9PLAN</name>
<gene>
    <name evidence="2" type="ORF">Enr10x_19690</name>
</gene>